<evidence type="ECO:0000259" key="3">
    <source>
        <dbReference type="Pfam" id="PF00144"/>
    </source>
</evidence>
<organism evidence="4 5">
    <name type="scientific">Cucurbitaria berberidis CBS 394.84</name>
    <dbReference type="NCBI Taxonomy" id="1168544"/>
    <lineage>
        <taxon>Eukaryota</taxon>
        <taxon>Fungi</taxon>
        <taxon>Dikarya</taxon>
        <taxon>Ascomycota</taxon>
        <taxon>Pezizomycotina</taxon>
        <taxon>Dothideomycetes</taxon>
        <taxon>Pleosporomycetidae</taxon>
        <taxon>Pleosporales</taxon>
        <taxon>Pleosporineae</taxon>
        <taxon>Cucurbitariaceae</taxon>
        <taxon>Cucurbitaria</taxon>
    </lineage>
</organism>
<dbReference type="InterPro" id="IPR012338">
    <property type="entry name" value="Beta-lactam/transpept-like"/>
</dbReference>
<dbReference type="Gene3D" id="3.40.710.10">
    <property type="entry name" value="DD-peptidase/beta-lactamase superfamily"/>
    <property type="match status" value="1"/>
</dbReference>
<dbReference type="PANTHER" id="PTHR22935">
    <property type="entry name" value="PENICILLIN-BINDING PROTEIN"/>
    <property type="match status" value="1"/>
</dbReference>
<comment type="caution">
    <text evidence="4">The sequence shown here is derived from an EMBL/GenBank/DDBJ whole genome shotgun (WGS) entry which is preliminary data.</text>
</comment>
<dbReference type="InterPro" id="IPR001466">
    <property type="entry name" value="Beta-lactam-related"/>
</dbReference>
<gene>
    <name evidence="4" type="ORF">K460DRAFT_286816</name>
</gene>
<evidence type="ECO:0000313" key="5">
    <source>
        <dbReference type="Proteomes" id="UP000800039"/>
    </source>
</evidence>
<dbReference type="InterPro" id="IPR051478">
    <property type="entry name" value="Beta-lactamase-like_AB/R"/>
</dbReference>
<dbReference type="AlphaFoldDB" id="A0A9P4GEY4"/>
<sequence length="534" mass="58171">MNETGLYPAEHNKVTSDSIFRIMSVSKNFAMTSALVVETKSKLVSPNNYSLLTMNTPVRLLLPSFGLPERDWNDGGSEITLAMLASHTAGFSRESYSTGFNMILSTGKADLPTIGAAWAGASADEVIEFAKRTNLIFAPGKRAAYSNTGISILASAVAAYYNNITDLDLSWSQLVTREILAPLNMTHSFFGTVPQDLEPYIGVPGGQNWAGLIVGNGYEPAAGMWSSAVDLTRYIHYMWLQPSPTLITPSQRRQVLKPVAILPDGIQQAGPGWEIEVFSLPTSSNATLVDMTKIYSIYGKSGDGGGWHSWIDTIPNLGYGIVVLTQQSGLADYVSISTARTREIAHDILAPAFAKALSARVAERFAGNYTQGKDTSLFSDEVPRNASHTSTYAKLEVKDQILYLRELVVNGTSALEALDRLSWTETSQRRLFSTPQGVVLEPAEGAAETAEFGEGTQIWRMNFPGLKVCDWFDFDGYKDSRGWPLSKVVLVETNGGVELRYPPFDVVMTRALTQNGGGDKSSPSTLSRKLSILE</sequence>
<dbReference type="OrthoDB" id="10250282at2759"/>
<evidence type="ECO:0000256" key="2">
    <source>
        <dbReference type="SAM" id="MobiDB-lite"/>
    </source>
</evidence>
<dbReference type="Pfam" id="PF00144">
    <property type="entry name" value="Beta-lactamase"/>
    <property type="match status" value="1"/>
</dbReference>
<protein>
    <submittedName>
        <fullName evidence="4">Beta-lactamase/transpeptidase-like protein</fullName>
    </submittedName>
</protein>
<dbReference type="Proteomes" id="UP000800039">
    <property type="component" value="Unassembled WGS sequence"/>
</dbReference>
<keyword evidence="5" id="KW-1185">Reference proteome</keyword>
<feature type="domain" description="Beta-lactamase-related" evidence="3">
    <location>
        <begin position="12"/>
        <end position="335"/>
    </location>
</feature>
<feature type="region of interest" description="Disordered" evidence="2">
    <location>
        <begin position="513"/>
        <end position="534"/>
    </location>
</feature>
<proteinExistence type="inferred from homology"/>
<evidence type="ECO:0000256" key="1">
    <source>
        <dbReference type="ARBA" id="ARBA00038473"/>
    </source>
</evidence>
<dbReference type="RefSeq" id="XP_040786809.1">
    <property type="nucleotide sequence ID" value="XM_040928929.1"/>
</dbReference>
<accession>A0A9P4GEY4</accession>
<dbReference type="GeneID" id="63846181"/>
<reference evidence="4" key="1">
    <citation type="submission" date="2020-01" db="EMBL/GenBank/DDBJ databases">
        <authorList>
            <consortium name="DOE Joint Genome Institute"/>
            <person name="Haridas S."/>
            <person name="Albert R."/>
            <person name="Binder M."/>
            <person name="Bloem J."/>
            <person name="Labutti K."/>
            <person name="Salamov A."/>
            <person name="Andreopoulos B."/>
            <person name="Baker S.E."/>
            <person name="Barry K."/>
            <person name="Bills G."/>
            <person name="Bluhm B.H."/>
            <person name="Cannon C."/>
            <person name="Castanera R."/>
            <person name="Culley D.E."/>
            <person name="Daum C."/>
            <person name="Ezra D."/>
            <person name="Gonzalez J.B."/>
            <person name="Henrissat B."/>
            <person name="Kuo A."/>
            <person name="Liang C."/>
            <person name="Lipzen A."/>
            <person name="Lutzoni F."/>
            <person name="Magnuson J."/>
            <person name="Mondo S."/>
            <person name="Nolan M."/>
            <person name="Ohm R."/>
            <person name="Pangilinan J."/>
            <person name="Park H.-J."/>
            <person name="Ramirez L."/>
            <person name="Alfaro M."/>
            <person name="Sun H."/>
            <person name="Tritt A."/>
            <person name="Yoshinaga Y."/>
            <person name="Zwiers L.-H."/>
            <person name="Turgeon B.G."/>
            <person name="Goodwin S.B."/>
            <person name="Spatafora J.W."/>
            <person name="Crous P.W."/>
            <person name="Grigoriev I.V."/>
        </authorList>
    </citation>
    <scope>NUCLEOTIDE SEQUENCE</scope>
    <source>
        <strain evidence="4">CBS 394.84</strain>
    </source>
</reference>
<dbReference type="SUPFAM" id="SSF56601">
    <property type="entry name" value="beta-lactamase/transpeptidase-like"/>
    <property type="match status" value="1"/>
</dbReference>
<dbReference type="PANTHER" id="PTHR22935:SF95">
    <property type="entry name" value="BETA-LACTAMASE-LIKE 1-RELATED"/>
    <property type="match status" value="1"/>
</dbReference>
<evidence type="ECO:0000313" key="4">
    <source>
        <dbReference type="EMBL" id="KAF1844246.1"/>
    </source>
</evidence>
<name>A0A9P4GEY4_9PLEO</name>
<dbReference type="EMBL" id="ML976617">
    <property type="protein sequence ID" value="KAF1844246.1"/>
    <property type="molecule type" value="Genomic_DNA"/>
</dbReference>
<comment type="similarity">
    <text evidence="1">Belongs to the beta-lactamase family.</text>
</comment>